<keyword evidence="4 7" id="KW-1133">Transmembrane helix</keyword>
<dbReference type="EMBL" id="JACTNZ010000009">
    <property type="protein sequence ID" value="KAG5531148.1"/>
    <property type="molecule type" value="Genomic_DNA"/>
</dbReference>
<feature type="transmembrane region" description="Helical" evidence="7">
    <location>
        <begin position="452"/>
        <end position="471"/>
    </location>
</feature>
<comment type="caution">
    <text evidence="8">The sequence shown here is derived from an EMBL/GenBank/DDBJ whole genome shotgun (WGS) entry which is preliminary data.</text>
</comment>
<dbReference type="AlphaFoldDB" id="A0AAV6IUC7"/>
<evidence type="ECO:0008006" key="10">
    <source>
        <dbReference type="Google" id="ProtNLM"/>
    </source>
</evidence>
<name>A0AAV6IUC7_9ERIC</name>
<keyword evidence="5 7" id="KW-0472">Membrane</keyword>
<accession>A0AAV6IUC7</accession>
<comment type="subcellular location">
    <subcellularLocation>
        <location evidence="1">Membrane</location>
        <topology evidence="1">Multi-pass membrane protein</topology>
    </subcellularLocation>
</comment>
<proteinExistence type="inferred from homology"/>
<feature type="region of interest" description="Disordered" evidence="6">
    <location>
        <begin position="82"/>
        <end position="101"/>
    </location>
</feature>
<sequence length="494" mass="56356">MLITINLYCAYHLYVSVPSKAPFLILKQIKYREINQHPHGKSTNEIRNPTAMSPPAAEAKIVASTAVCLYSLPKELLHSSLTSSSGVSKSRSLNQKPDPENKCRMGDAVVVRVVETKRRSSEVSPWDGLPGTLEQKSVEFSEKRKESLRARYLYGIIFLLANLVAWCARDYGQKLSPLLHYLKACGIGGHDCFQTMGVLRLNSFFFYKWCRIFLILQLISVIEFITWWNSYWMPDERKNHRFELHICCILLHCFLGLFTSTVFYIASVCGIGVMYSHYVPRPSCTLNIFFISWTAILLLVMMVISLHSKVLICCEPNLSSICLEQVNRGLLSSGIVASYIVFLCWSAIRSEPAIDECSPRKHETGHCDWTTVLGFIIAICAIVMATFSTGIDSQTFQFRKDEVQREDDIPYGYGFFHLIFSLGAMYFAMLFINWNLESSTRKWSIDVGWASTWVKIINEWFAATIYLWKLISPVVRQTKVMNHEEPVQGADTTI</sequence>
<keyword evidence="9" id="KW-1185">Reference proteome</keyword>
<reference evidence="8" key="1">
    <citation type="submission" date="2020-08" db="EMBL/GenBank/DDBJ databases">
        <title>Plant Genome Project.</title>
        <authorList>
            <person name="Zhang R.-G."/>
        </authorList>
    </citation>
    <scope>NUCLEOTIDE SEQUENCE</scope>
    <source>
        <strain evidence="8">WSP0</strain>
        <tissue evidence="8">Leaf</tissue>
    </source>
</reference>
<organism evidence="8 9">
    <name type="scientific">Rhododendron griersonianum</name>
    <dbReference type="NCBI Taxonomy" id="479676"/>
    <lineage>
        <taxon>Eukaryota</taxon>
        <taxon>Viridiplantae</taxon>
        <taxon>Streptophyta</taxon>
        <taxon>Embryophyta</taxon>
        <taxon>Tracheophyta</taxon>
        <taxon>Spermatophyta</taxon>
        <taxon>Magnoliopsida</taxon>
        <taxon>eudicotyledons</taxon>
        <taxon>Gunneridae</taxon>
        <taxon>Pentapetalae</taxon>
        <taxon>asterids</taxon>
        <taxon>Ericales</taxon>
        <taxon>Ericaceae</taxon>
        <taxon>Ericoideae</taxon>
        <taxon>Rhodoreae</taxon>
        <taxon>Rhododendron</taxon>
    </lineage>
</organism>
<comment type="similarity">
    <text evidence="2">Belongs to the TDE1 family.</text>
</comment>
<evidence type="ECO:0000256" key="2">
    <source>
        <dbReference type="ARBA" id="ARBA00006665"/>
    </source>
</evidence>
<evidence type="ECO:0000313" key="9">
    <source>
        <dbReference type="Proteomes" id="UP000823749"/>
    </source>
</evidence>
<feature type="transmembrane region" description="Helical" evidence="7">
    <location>
        <begin position="411"/>
        <end position="432"/>
    </location>
</feature>
<evidence type="ECO:0000256" key="7">
    <source>
        <dbReference type="SAM" id="Phobius"/>
    </source>
</evidence>
<feature type="transmembrane region" description="Helical" evidence="7">
    <location>
        <begin position="329"/>
        <end position="348"/>
    </location>
</feature>
<evidence type="ECO:0000256" key="1">
    <source>
        <dbReference type="ARBA" id="ARBA00004141"/>
    </source>
</evidence>
<feature type="transmembrane region" description="Helical" evidence="7">
    <location>
        <begin position="206"/>
        <end position="228"/>
    </location>
</feature>
<dbReference type="GO" id="GO:0016020">
    <property type="term" value="C:membrane"/>
    <property type="evidence" value="ECO:0007669"/>
    <property type="project" value="UniProtKB-SubCell"/>
</dbReference>
<keyword evidence="3 7" id="KW-0812">Transmembrane</keyword>
<dbReference type="Pfam" id="PF03348">
    <property type="entry name" value="Serinc"/>
    <property type="match status" value="1"/>
</dbReference>
<dbReference type="PANTHER" id="PTHR10383:SF23">
    <property type="entry name" value="SERINC-DOMAIN CONTAINING SERINE AND SPHINGOLIPID BIOSYNTHESIS PROTEIN"/>
    <property type="match status" value="1"/>
</dbReference>
<feature type="transmembrane region" description="Helical" evidence="7">
    <location>
        <begin position="152"/>
        <end position="172"/>
    </location>
</feature>
<dbReference type="InterPro" id="IPR005016">
    <property type="entry name" value="TDE1/TMS"/>
</dbReference>
<evidence type="ECO:0000256" key="4">
    <source>
        <dbReference type="ARBA" id="ARBA00022989"/>
    </source>
</evidence>
<dbReference type="PANTHER" id="PTHR10383">
    <property type="entry name" value="SERINE INCORPORATOR"/>
    <property type="match status" value="1"/>
</dbReference>
<feature type="compositionally biased region" description="Low complexity" evidence="6">
    <location>
        <begin position="82"/>
        <end position="93"/>
    </location>
</feature>
<feature type="transmembrane region" description="Helical" evidence="7">
    <location>
        <begin position="368"/>
        <end position="391"/>
    </location>
</feature>
<evidence type="ECO:0000256" key="6">
    <source>
        <dbReference type="SAM" id="MobiDB-lite"/>
    </source>
</evidence>
<evidence type="ECO:0000256" key="5">
    <source>
        <dbReference type="ARBA" id="ARBA00023136"/>
    </source>
</evidence>
<gene>
    <name evidence="8" type="ORF">RHGRI_025938</name>
</gene>
<evidence type="ECO:0000256" key="3">
    <source>
        <dbReference type="ARBA" id="ARBA00022692"/>
    </source>
</evidence>
<protein>
    <recommendedName>
        <fullName evidence="10">TMS membrane family protein</fullName>
    </recommendedName>
</protein>
<feature type="transmembrane region" description="Helical" evidence="7">
    <location>
        <begin position="288"/>
        <end position="308"/>
    </location>
</feature>
<evidence type="ECO:0000313" key="8">
    <source>
        <dbReference type="EMBL" id="KAG5531148.1"/>
    </source>
</evidence>
<dbReference type="Proteomes" id="UP000823749">
    <property type="component" value="Chromosome 9"/>
</dbReference>
<feature type="transmembrane region" description="Helical" evidence="7">
    <location>
        <begin position="249"/>
        <end position="276"/>
    </location>
</feature>